<evidence type="ECO:0000256" key="6">
    <source>
        <dbReference type="ARBA" id="ARBA00023033"/>
    </source>
</evidence>
<evidence type="ECO:0000259" key="8">
    <source>
        <dbReference type="PROSITE" id="PS51410"/>
    </source>
</evidence>
<evidence type="ECO:0000256" key="2">
    <source>
        <dbReference type="ARBA" id="ARBA00009712"/>
    </source>
</evidence>
<organism evidence="9 11">
    <name type="scientific">Anaerobacillus isosaccharinicus</name>
    <dbReference type="NCBI Taxonomy" id="1532552"/>
    <lineage>
        <taxon>Bacteria</taxon>
        <taxon>Bacillati</taxon>
        <taxon>Bacillota</taxon>
        <taxon>Bacilli</taxon>
        <taxon>Bacillales</taxon>
        <taxon>Bacillaceae</taxon>
        <taxon>Anaerobacillus</taxon>
    </lineage>
</organism>
<dbReference type="InterPro" id="IPR001273">
    <property type="entry name" value="ArAA_hydroxylase"/>
</dbReference>
<dbReference type="Gene3D" id="1.10.800.10">
    <property type="entry name" value="Aromatic amino acid hydroxylase"/>
    <property type="match status" value="1"/>
</dbReference>
<dbReference type="InterPro" id="IPR036951">
    <property type="entry name" value="ArAA_hydroxylase_sf"/>
</dbReference>
<proteinExistence type="inferred from homology"/>
<dbReference type="Proteomes" id="UP000180175">
    <property type="component" value="Chromosome"/>
</dbReference>
<dbReference type="GO" id="GO:0009072">
    <property type="term" value="P:aromatic amino acid metabolic process"/>
    <property type="evidence" value="ECO:0007669"/>
    <property type="project" value="InterPro"/>
</dbReference>
<feature type="binding site" evidence="7">
    <location>
        <position position="123"/>
    </location>
    <ligand>
        <name>Fe cation</name>
        <dbReference type="ChEBI" id="CHEBI:24875"/>
    </ligand>
</feature>
<reference evidence="9 11" key="1">
    <citation type="submission" date="2016-10" db="EMBL/GenBank/DDBJ databases">
        <title>Draft genome sequences of four alkaliphilic bacteria belonging to the Anaerobacillus genus.</title>
        <authorList>
            <person name="Bassil N.M."/>
            <person name="Lloyd J.R."/>
        </authorList>
    </citation>
    <scope>NUCLEOTIDE SEQUENCE [LARGE SCALE GENOMIC DNA]</scope>
    <source>
        <strain evidence="9 11">NB2006</strain>
    </source>
</reference>
<gene>
    <name evidence="10" type="ORF">AWH56_021145</name>
    <name evidence="9" type="ORF">AWH56_15310</name>
</gene>
<dbReference type="PANTHER" id="PTHR11473:SF24">
    <property type="entry name" value="PHENYLALANINE-4-HYDROXYLASE"/>
    <property type="match status" value="1"/>
</dbReference>
<accession>A0A1S2LHE1</accession>
<protein>
    <submittedName>
        <fullName evidence="10">Aromatic amino acid hydroxylase</fullName>
    </submittedName>
    <submittedName>
        <fullName evidence="9">Phenylalanine 4-monooxygenase</fullName>
    </submittedName>
</protein>
<keyword evidence="6 9" id="KW-0503">Monooxygenase</keyword>
<reference evidence="10 11" key="2">
    <citation type="journal article" date="2017" name="Genome Announc.">
        <title>Draft Genome Sequences of Four Alkaliphilic Bacteria Belonging to the Anaerobacillus Genus.</title>
        <authorList>
            <person name="Bassil N.M."/>
            <person name="Lloyd J.R."/>
        </authorList>
    </citation>
    <scope>NUCLEOTIDE SEQUENCE [LARGE SCALE GENOMIC DNA]</scope>
    <source>
        <strain evidence="10 11">NB2006</strain>
    </source>
</reference>
<dbReference type="Pfam" id="PF00351">
    <property type="entry name" value="Biopterin_H"/>
    <property type="match status" value="2"/>
</dbReference>
<keyword evidence="11" id="KW-1185">Reference proteome</keyword>
<dbReference type="AlphaFoldDB" id="A0A1S2LHE1"/>
<evidence type="ECO:0000313" key="10">
    <source>
        <dbReference type="EMBL" id="QOY35180.1"/>
    </source>
</evidence>
<feature type="binding site" evidence="7">
    <location>
        <position position="213"/>
    </location>
    <ligand>
        <name>Fe cation</name>
        <dbReference type="ChEBI" id="CHEBI:24875"/>
    </ligand>
</feature>
<evidence type="ECO:0000256" key="4">
    <source>
        <dbReference type="ARBA" id="ARBA00023002"/>
    </source>
</evidence>
<dbReference type="OrthoDB" id="9780502at2"/>
<dbReference type="PROSITE" id="PS51410">
    <property type="entry name" value="BH4_AAA_HYDROXYL_2"/>
    <property type="match status" value="1"/>
</dbReference>
<dbReference type="EMBL" id="CP063356">
    <property type="protein sequence ID" value="QOY35180.1"/>
    <property type="molecule type" value="Genomic_DNA"/>
</dbReference>
<feature type="domain" description="Biopterin-dependent aromatic amino acid hydroxylase family profile" evidence="8">
    <location>
        <begin position="1"/>
        <end position="336"/>
    </location>
</feature>
<evidence type="ECO:0000256" key="3">
    <source>
        <dbReference type="ARBA" id="ARBA00022723"/>
    </source>
</evidence>
<keyword evidence="3 7" id="KW-0479">Metal-binding</keyword>
<keyword evidence="5 7" id="KW-0408">Iron</keyword>
<evidence type="ECO:0000256" key="5">
    <source>
        <dbReference type="ARBA" id="ARBA00023004"/>
    </source>
</evidence>
<reference evidence="10 11" key="3">
    <citation type="journal article" date="2019" name="Int. J. Syst. Evol. Microbiol.">
        <title>Anaerobacillus isosaccharinicus sp. nov., an alkaliphilic bacterium which degrades isosaccharinic acid.</title>
        <authorList>
            <person name="Bassil N.M."/>
            <person name="Lloyd J.R."/>
        </authorList>
    </citation>
    <scope>NUCLEOTIDE SEQUENCE [LARGE SCALE GENOMIC DNA]</scope>
    <source>
        <strain evidence="10 11">NB2006</strain>
    </source>
</reference>
<dbReference type="Gene3D" id="1.20.58.690">
    <property type="match status" value="1"/>
</dbReference>
<dbReference type="PANTHER" id="PTHR11473">
    <property type="entry name" value="AROMATIC AMINO ACID HYDROXYLASE"/>
    <property type="match status" value="1"/>
</dbReference>
<dbReference type="KEGG" id="aia:AWH56_021145"/>
<dbReference type="InterPro" id="IPR036329">
    <property type="entry name" value="Aro-AA_hydroxylase_C_sf"/>
</dbReference>
<dbReference type="GO" id="GO:0005506">
    <property type="term" value="F:iron ion binding"/>
    <property type="evidence" value="ECO:0007669"/>
    <property type="project" value="InterPro"/>
</dbReference>
<dbReference type="EMBL" id="LQXD01000132">
    <property type="protein sequence ID" value="OIJ11939.1"/>
    <property type="molecule type" value="Genomic_DNA"/>
</dbReference>
<name>A0A1S2LHE1_9BACI</name>
<dbReference type="SUPFAM" id="SSF56534">
    <property type="entry name" value="Aromatic aminoacid monoxygenases, catalytic and oligomerization domains"/>
    <property type="match status" value="1"/>
</dbReference>
<keyword evidence="4" id="KW-0560">Oxidoreductase</keyword>
<reference evidence="10" key="4">
    <citation type="submission" date="2020-10" db="EMBL/GenBank/DDBJ databases">
        <authorList>
            <person name="Bassil N.M."/>
            <person name="Lloyd J.R."/>
        </authorList>
    </citation>
    <scope>NUCLEOTIDE SEQUENCE</scope>
    <source>
        <strain evidence="10">NB2006</strain>
    </source>
</reference>
<dbReference type="GO" id="GO:0016714">
    <property type="term" value="F:oxidoreductase activity, acting on paired donors, with incorporation or reduction of molecular oxygen, reduced pteridine as one donor, and incorporation of one atom of oxygen"/>
    <property type="evidence" value="ECO:0007669"/>
    <property type="project" value="InterPro"/>
</dbReference>
<evidence type="ECO:0000313" key="11">
    <source>
        <dbReference type="Proteomes" id="UP000180175"/>
    </source>
</evidence>
<dbReference type="NCBIfam" id="NF010657">
    <property type="entry name" value="PRK14056.1"/>
    <property type="match status" value="1"/>
</dbReference>
<comment type="cofactor">
    <cofactor evidence="1 7">
        <name>Fe(2+)</name>
        <dbReference type="ChEBI" id="CHEBI:29033"/>
    </cofactor>
</comment>
<dbReference type="RefSeq" id="WP_071317914.1">
    <property type="nucleotide sequence ID" value="NZ_CP063356.2"/>
</dbReference>
<dbReference type="InterPro" id="IPR019774">
    <property type="entry name" value="Aromatic-AA_hydroxylase_C"/>
</dbReference>
<feature type="binding site" evidence="7">
    <location>
        <position position="128"/>
    </location>
    <ligand>
        <name>Fe cation</name>
        <dbReference type="ChEBI" id="CHEBI:24875"/>
    </ligand>
</feature>
<comment type="similarity">
    <text evidence="2">Belongs to the biopterin-dependent aromatic amino acid hydroxylase family.</text>
</comment>
<sequence>MQTKTIPKHLQKYTVTQEYENYTAINHAVWRYVMRQNHHGLKEIAHPAYTDGLKASGISIEQLPNVDHMNVCLAPYGWGAATIDGFIPGVAFFEFQANGILPVVAEIRKLENIQYTPAPDIIHEAAGHAPILCDKNYSEYVKLFGNIGKKAIATKEEHDLFEAVRHYSNLLEKGESTEADIISAKNKIDEVALSIKGVSEAEQISRLYWWTVEYGLIGDLANPKIYGAGLLSSISEGSNVLSDAVKKIPFELETIINTGFDITKPQPQLFVCENFEQLTEGVLEFSKRMAFMTGGTESLEKAKQSANLATIEYSSGLQVTGVLHELLYNDAKEAIYLKMLGPTALAYDHNEIAGHGTATHNDGFGAPIGNLHGISKAIENLTDHELTSLGIVPGQDCTLSFESGVLVKGNVLSILKQDEKIQLISFENCRVSYQDQTLFEPEWGLYDMAVGATISSVYGGAADGEAYYIIDDQSVGNATKSIERSELDSLYQQIRELREGKSDNPTGVIEAVATKLKDNYPTDWLLRLEIVELLTKNHWLPVLEGELRNDLDQLQKSNDDLRPLIMRGLEIC</sequence>
<evidence type="ECO:0000256" key="7">
    <source>
        <dbReference type="PIRSR" id="PIRSR601273-2"/>
    </source>
</evidence>
<evidence type="ECO:0000256" key="1">
    <source>
        <dbReference type="ARBA" id="ARBA00001954"/>
    </source>
</evidence>
<evidence type="ECO:0000313" key="9">
    <source>
        <dbReference type="EMBL" id="OIJ11939.1"/>
    </source>
</evidence>